<gene>
    <name evidence="1" type="ORF">NIES23_64060</name>
</gene>
<protein>
    <recommendedName>
        <fullName evidence="3">CopG-like ribbon-helix-helix domain-containing protein</fullName>
    </recommendedName>
</protein>
<evidence type="ECO:0008006" key="3">
    <source>
        <dbReference type="Google" id="ProtNLM"/>
    </source>
</evidence>
<geneLocation type="plasmid" evidence="1">
    <name>plasmid4</name>
</geneLocation>
<dbReference type="EMBL" id="AP018220">
    <property type="protein sequence ID" value="BAY73554.1"/>
    <property type="molecule type" value="Genomic_DNA"/>
</dbReference>
<organism evidence="1 2">
    <name type="scientific">Trichormus variabilis NIES-23</name>
    <dbReference type="NCBI Taxonomy" id="1973479"/>
    <lineage>
        <taxon>Bacteria</taxon>
        <taxon>Bacillati</taxon>
        <taxon>Cyanobacteriota</taxon>
        <taxon>Cyanophyceae</taxon>
        <taxon>Nostocales</taxon>
        <taxon>Nostocaceae</taxon>
        <taxon>Trichormus</taxon>
    </lineage>
</organism>
<dbReference type="AlphaFoldDB" id="A0A1Z4KX38"/>
<accession>A0A1Z4KX38</accession>
<dbReference type="GO" id="GO:0006355">
    <property type="term" value="P:regulation of DNA-templated transcription"/>
    <property type="evidence" value="ECO:0007669"/>
    <property type="project" value="InterPro"/>
</dbReference>
<dbReference type="Proteomes" id="UP000217507">
    <property type="component" value="Plasmid Plasmid4 dna"/>
</dbReference>
<keyword evidence="1" id="KW-0614">Plasmid</keyword>
<name>A0A1Z4KX38_ANAVA</name>
<dbReference type="InterPro" id="IPR010985">
    <property type="entry name" value="Ribbon_hlx_hlx"/>
</dbReference>
<reference evidence="1 2" key="1">
    <citation type="submission" date="2017-06" db="EMBL/GenBank/DDBJ databases">
        <title>Genome sequencing of cyanobaciteial culture collection at National Institute for Environmental Studies (NIES).</title>
        <authorList>
            <person name="Hirose Y."/>
            <person name="Shimura Y."/>
            <person name="Fujisawa T."/>
            <person name="Nakamura Y."/>
            <person name="Kawachi M."/>
        </authorList>
    </citation>
    <scope>NUCLEOTIDE SEQUENCE [LARGE SCALE GENOMIC DNA]</scope>
    <source>
        <strain evidence="1 2">NIES-23</strain>
        <plasmid evidence="2">Plasmid Plasmid4 dna</plasmid>
    </source>
</reference>
<proteinExistence type="predicted"/>
<sequence>MPSNKPRVTLRLDDEEFKYLEQWAAKEFLTVPQLTRVIVKKAIAKQQEESTQSD</sequence>
<dbReference type="SUPFAM" id="SSF47598">
    <property type="entry name" value="Ribbon-helix-helix"/>
    <property type="match status" value="1"/>
</dbReference>
<evidence type="ECO:0000313" key="1">
    <source>
        <dbReference type="EMBL" id="BAY73554.1"/>
    </source>
</evidence>
<evidence type="ECO:0000313" key="2">
    <source>
        <dbReference type="Proteomes" id="UP000217507"/>
    </source>
</evidence>